<feature type="domain" description="Fe/B12 periplasmic-binding" evidence="7">
    <location>
        <begin position="33"/>
        <end position="292"/>
    </location>
</feature>
<keyword evidence="4" id="KW-0410">Iron transport</keyword>
<evidence type="ECO:0000256" key="5">
    <source>
        <dbReference type="ARBA" id="ARBA00022729"/>
    </source>
</evidence>
<dbReference type="Pfam" id="PF01497">
    <property type="entry name" value="Peripla_BP_2"/>
    <property type="match status" value="1"/>
</dbReference>
<evidence type="ECO:0000256" key="4">
    <source>
        <dbReference type="ARBA" id="ARBA00022496"/>
    </source>
</evidence>
<organism evidence="8 9">
    <name type="scientific">Ancylobacter moscoviensis</name>
    <dbReference type="NCBI Taxonomy" id="2597768"/>
    <lineage>
        <taxon>Bacteria</taxon>
        <taxon>Pseudomonadati</taxon>
        <taxon>Pseudomonadota</taxon>
        <taxon>Alphaproteobacteria</taxon>
        <taxon>Hyphomicrobiales</taxon>
        <taxon>Xanthobacteraceae</taxon>
        <taxon>Ancylobacter</taxon>
    </lineage>
</organism>
<evidence type="ECO:0000313" key="8">
    <source>
        <dbReference type="EMBL" id="TSJ61344.1"/>
    </source>
</evidence>
<dbReference type="PANTHER" id="PTHR30532">
    <property type="entry name" value="IRON III DICITRATE-BINDING PERIPLASMIC PROTEIN"/>
    <property type="match status" value="1"/>
</dbReference>
<dbReference type="SUPFAM" id="SSF53807">
    <property type="entry name" value="Helical backbone' metal receptor"/>
    <property type="match status" value="1"/>
</dbReference>
<keyword evidence="4" id="KW-0406">Ion transport</keyword>
<dbReference type="PROSITE" id="PS51318">
    <property type="entry name" value="TAT"/>
    <property type="match status" value="1"/>
</dbReference>
<dbReference type="CDD" id="cd01146">
    <property type="entry name" value="FhuD"/>
    <property type="match status" value="1"/>
</dbReference>
<keyword evidence="9" id="KW-1185">Reference proteome</keyword>
<protein>
    <submittedName>
        <fullName evidence="8">Iron-siderophore ABC transporter substrate-binding protein</fullName>
    </submittedName>
</protein>
<evidence type="ECO:0000259" key="7">
    <source>
        <dbReference type="PROSITE" id="PS50983"/>
    </source>
</evidence>
<dbReference type="PANTHER" id="PTHR30532:SF1">
    <property type="entry name" value="IRON(3+)-HYDROXAMATE-BINDING PROTEIN FHUD"/>
    <property type="match status" value="1"/>
</dbReference>
<accession>A0ABY3DP41</accession>
<name>A0ABY3DP41_9HYPH</name>
<evidence type="ECO:0000256" key="2">
    <source>
        <dbReference type="ARBA" id="ARBA00008814"/>
    </source>
</evidence>
<dbReference type="EMBL" id="VMBP01000004">
    <property type="protein sequence ID" value="TSJ61344.1"/>
    <property type="molecule type" value="Genomic_DNA"/>
</dbReference>
<dbReference type="PROSITE" id="PS50983">
    <property type="entry name" value="FE_B12_PBP"/>
    <property type="match status" value="1"/>
</dbReference>
<comment type="similarity">
    <text evidence="2">Belongs to the bacterial solute-binding protein 8 family.</text>
</comment>
<feature type="chain" id="PRO_5045188637" evidence="6">
    <location>
        <begin position="27"/>
        <end position="297"/>
    </location>
</feature>
<sequence>MSVPRAISRRSVLATALALAAGGVRAQGLASPRAATLDWAILETLLALGHPPVAATELVQFREVAVEPPVPPGVADLGLRGLPNLETLLLARPDIIFNSNFYAALEPRLARIAPVESFTLYVPGQAPYEPMLAMTRAIAARLGIPGAAEVLIARTQAGLDAQRERLTAVQRPVLAINFGDARHFRTFGFDSMIGEALARLGLANAWSGPTGYSATAPVGIETLARYPDAFVAAVAPHPPDAVAVFERSAFWHALPAVKAGRVLWLGSVDPFGALPSASRFARLLTEALVRAEGAGRG</sequence>
<dbReference type="InterPro" id="IPR051313">
    <property type="entry name" value="Bact_iron-sidero_bind"/>
</dbReference>
<keyword evidence="3" id="KW-0813">Transport</keyword>
<evidence type="ECO:0000256" key="1">
    <source>
        <dbReference type="ARBA" id="ARBA00004196"/>
    </source>
</evidence>
<evidence type="ECO:0000256" key="3">
    <source>
        <dbReference type="ARBA" id="ARBA00022448"/>
    </source>
</evidence>
<feature type="signal peptide" evidence="6">
    <location>
        <begin position="1"/>
        <end position="26"/>
    </location>
</feature>
<dbReference type="Proteomes" id="UP000315321">
    <property type="component" value="Unassembled WGS sequence"/>
</dbReference>
<dbReference type="PRINTS" id="PR01715">
    <property type="entry name" value="FERRIBNDNGPP"/>
</dbReference>
<dbReference type="InterPro" id="IPR002491">
    <property type="entry name" value="ABC_transptr_periplasmic_BD"/>
</dbReference>
<reference evidence="8 9" key="1">
    <citation type="submission" date="2019-07" db="EMBL/GenBank/DDBJ databases">
        <authorList>
            <person name="Grouzdev D.S."/>
        </authorList>
    </citation>
    <scope>NUCLEOTIDE SEQUENCE [LARGE SCALE GENOMIC DNA]</scope>
    <source>
        <strain evidence="8 9">3C</strain>
    </source>
</reference>
<evidence type="ECO:0000256" key="6">
    <source>
        <dbReference type="SAM" id="SignalP"/>
    </source>
</evidence>
<dbReference type="InterPro" id="IPR006311">
    <property type="entry name" value="TAT_signal"/>
</dbReference>
<dbReference type="RefSeq" id="WP_144343342.1">
    <property type="nucleotide sequence ID" value="NZ_VMBP01000004.1"/>
</dbReference>
<comment type="caution">
    <text evidence="8">The sequence shown here is derived from an EMBL/GenBank/DDBJ whole genome shotgun (WGS) entry which is preliminary data.</text>
</comment>
<comment type="subcellular location">
    <subcellularLocation>
        <location evidence="1">Cell envelope</location>
    </subcellularLocation>
</comment>
<proteinExistence type="inferred from homology"/>
<keyword evidence="5 6" id="KW-0732">Signal</keyword>
<evidence type="ECO:0000313" key="9">
    <source>
        <dbReference type="Proteomes" id="UP000315321"/>
    </source>
</evidence>
<dbReference type="Gene3D" id="3.40.50.1980">
    <property type="entry name" value="Nitrogenase molybdenum iron protein domain"/>
    <property type="match status" value="2"/>
</dbReference>
<keyword evidence="4" id="KW-0408">Iron</keyword>
<gene>
    <name evidence="8" type="ORF">FO470_12660</name>
</gene>